<evidence type="ECO:0000256" key="5">
    <source>
        <dbReference type="ARBA" id="ARBA00022723"/>
    </source>
</evidence>
<evidence type="ECO:0000256" key="6">
    <source>
        <dbReference type="ARBA" id="ARBA00023002"/>
    </source>
</evidence>
<dbReference type="PROSITE" id="PS51379">
    <property type="entry name" value="4FE4S_FER_2"/>
    <property type="match status" value="2"/>
</dbReference>
<dbReference type="InterPro" id="IPR040074">
    <property type="entry name" value="BssD/PflA/YjjW"/>
</dbReference>
<dbReference type="EMBL" id="JAKILB010000003">
    <property type="protein sequence ID" value="MCL1138099.1"/>
    <property type="molecule type" value="Genomic_DNA"/>
</dbReference>
<reference evidence="11" key="1">
    <citation type="submission" date="2022-01" db="EMBL/GenBank/DDBJ databases">
        <title>Whole genome-based taxonomy of the Shewanellaceae.</title>
        <authorList>
            <person name="Martin-Rodriguez A.J."/>
        </authorList>
    </citation>
    <scope>NUCLEOTIDE SEQUENCE</scope>
    <source>
        <strain evidence="11">KCTC 23973</strain>
    </source>
</reference>
<dbReference type="InterPro" id="IPR058240">
    <property type="entry name" value="rSAM_sf"/>
</dbReference>
<dbReference type="RefSeq" id="WP_248949194.1">
    <property type="nucleotide sequence ID" value="NZ_JAKILB010000003.1"/>
</dbReference>
<evidence type="ECO:0000313" key="12">
    <source>
        <dbReference type="Proteomes" id="UP001139293"/>
    </source>
</evidence>
<protein>
    <submittedName>
        <fullName evidence="11">YjjW family glycine radical enzyme activase</fullName>
    </submittedName>
</protein>
<feature type="domain" description="Radical SAM core" evidence="10">
    <location>
        <begin position="16"/>
        <end position="292"/>
    </location>
</feature>
<dbReference type="SFLD" id="SFLDF00392">
    <property type="entry name" value="YjjI_activase"/>
    <property type="match status" value="1"/>
</dbReference>
<dbReference type="InterPro" id="IPR023912">
    <property type="entry name" value="YjjW_bact"/>
</dbReference>
<dbReference type="InterPro" id="IPR017900">
    <property type="entry name" value="4Fe4S_Fe_S_CS"/>
</dbReference>
<dbReference type="SFLD" id="SFLDS00029">
    <property type="entry name" value="Radical_SAM"/>
    <property type="match status" value="1"/>
</dbReference>
<proteinExistence type="inferred from homology"/>
<dbReference type="PROSITE" id="PS51918">
    <property type="entry name" value="RADICAL_SAM"/>
    <property type="match status" value="1"/>
</dbReference>
<dbReference type="AlphaFoldDB" id="A0A9X1Z9G0"/>
<dbReference type="SFLD" id="SFLDG01118">
    <property type="entry name" value="activating_enzymes__group_2"/>
    <property type="match status" value="1"/>
</dbReference>
<name>A0A9X1Z9G0_9GAMM</name>
<dbReference type="SUPFAM" id="SSF102114">
    <property type="entry name" value="Radical SAM enzymes"/>
    <property type="match status" value="1"/>
</dbReference>
<dbReference type="InterPro" id="IPR007197">
    <property type="entry name" value="rSAM"/>
</dbReference>
<dbReference type="SUPFAM" id="SSF54862">
    <property type="entry name" value="4Fe-4S ferredoxins"/>
    <property type="match status" value="1"/>
</dbReference>
<dbReference type="PANTHER" id="PTHR30352:SF13">
    <property type="entry name" value="GLYCYL-RADICAL ENZYME ACTIVATING ENZYME YJJW-RELATED"/>
    <property type="match status" value="1"/>
</dbReference>
<keyword evidence="4" id="KW-0949">S-adenosyl-L-methionine</keyword>
<dbReference type="InterPro" id="IPR001989">
    <property type="entry name" value="Radical_activat_CS"/>
</dbReference>
<evidence type="ECO:0000259" key="9">
    <source>
        <dbReference type="PROSITE" id="PS51379"/>
    </source>
</evidence>
<dbReference type="Gene3D" id="3.30.70.20">
    <property type="match status" value="1"/>
</dbReference>
<keyword evidence="6" id="KW-0560">Oxidoreductase</keyword>
<dbReference type="NCBIfam" id="TIGR04041">
    <property type="entry name" value="activase_YjjW"/>
    <property type="match status" value="1"/>
</dbReference>
<dbReference type="PIRSF" id="PIRSF000371">
    <property type="entry name" value="PFL_act_enz"/>
    <property type="match status" value="1"/>
</dbReference>
<dbReference type="GO" id="GO:0046872">
    <property type="term" value="F:metal ion binding"/>
    <property type="evidence" value="ECO:0007669"/>
    <property type="project" value="UniProtKB-KW"/>
</dbReference>
<gene>
    <name evidence="11" type="ORF">L2740_06005</name>
</gene>
<dbReference type="PROSITE" id="PS00198">
    <property type="entry name" value="4FE4S_FER_1"/>
    <property type="match status" value="2"/>
</dbReference>
<dbReference type="GO" id="GO:0016491">
    <property type="term" value="F:oxidoreductase activity"/>
    <property type="evidence" value="ECO:0007669"/>
    <property type="project" value="UniProtKB-KW"/>
</dbReference>
<keyword evidence="3" id="KW-0004">4Fe-4S</keyword>
<dbReference type="Pfam" id="PF04055">
    <property type="entry name" value="Radical_SAM"/>
    <property type="match status" value="1"/>
</dbReference>
<keyword evidence="7" id="KW-0408">Iron</keyword>
<evidence type="ECO:0000256" key="3">
    <source>
        <dbReference type="ARBA" id="ARBA00022485"/>
    </source>
</evidence>
<dbReference type="Gene3D" id="3.20.20.70">
    <property type="entry name" value="Aldolase class I"/>
    <property type="match status" value="1"/>
</dbReference>
<evidence type="ECO:0000256" key="7">
    <source>
        <dbReference type="ARBA" id="ARBA00023004"/>
    </source>
</evidence>
<dbReference type="InterPro" id="IPR034457">
    <property type="entry name" value="Organic_radical-activating"/>
</dbReference>
<dbReference type="GO" id="GO:0051539">
    <property type="term" value="F:4 iron, 4 sulfur cluster binding"/>
    <property type="evidence" value="ECO:0007669"/>
    <property type="project" value="UniProtKB-KW"/>
</dbReference>
<evidence type="ECO:0000256" key="2">
    <source>
        <dbReference type="ARBA" id="ARBA00009777"/>
    </source>
</evidence>
<dbReference type="InterPro" id="IPR013785">
    <property type="entry name" value="Aldolase_TIM"/>
</dbReference>
<feature type="domain" description="4Fe-4S ferredoxin-type" evidence="9">
    <location>
        <begin position="71"/>
        <end position="100"/>
    </location>
</feature>
<evidence type="ECO:0000259" key="10">
    <source>
        <dbReference type="PROSITE" id="PS51918"/>
    </source>
</evidence>
<keyword evidence="8" id="KW-0411">Iron-sulfur</keyword>
<dbReference type="PROSITE" id="PS01087">
    <property type="entry name" value="RADICAL_ACTIVATING"/>
    <property type="match status" value="1"/>
</dbReference>
<keyword evidence="12" id="KW-1185">Reference proteome</keyword>
<organism evidence="11 12">
    <name type="scientific">Shewanella pneumatophori</name>
    <dbReference type="NCBI Taxonomy" id="314092"/>
    <lineage>
        <taxon>Bacteria</taxon>
        <taxon>Pseudomonadati</taxon>
        <taxon>Pseudomonadota</taxon>
        <taxon>Gammaproteobacteria</taxon>
        <taxon>Alteromonadales</taxon>
        <taxon>Shewanellaceae</taxon>
        <taxon>Shewanella</taxon>
    </lineage>
</organism>
<evidence type="ECO:0000256" key="8">
    <source>
        <dbReference type="ARBA" id="ARBA00023014"/>
    </source>
</evidence>
<evidence type="ECO:0000313" key="11">
    <source>
        <dbReference type="EMBL" id="MCL1138099.1"/>
    </source>
</evidence>
<comment type="caution">
    <text evidence="11">The sequence shown here is derived from an EMBL/GenBank/DDBJ whole genome shotgun (WGS) entry which is preliminary data.</text>
</comment>
<accession>A0A9X1Z9G0</accession>
<evidence type="ECO:0000256" key="4">
    <source>
        <dbReference type="ARBA" id="ARBA00022691"/>
    </source>
</evidence>
<dbReference type="SFLD" id="SFLDG01066">
    <property type="entry name" value="organic_radical-activating_enz"/>
    <property type="match status" value="1"/>
</dbReference>
<dbReference type="InterPro" id="IPR017896">
    <property type="entry name" value="4Fe4S_Fe-S-bd"/>
</dbReference>
<dbReference type="InterPro" id="IPR012839">
    <property type="entry name" value="Organic_radical_activase"/>
</dbReference>
<dbReference type="PANTHER" id="PTHR30352">
    <property type="entry name" value="PYRUVATE FORMATE-LYASE-ACTIVATING ENZYME"/>
    <property type="match status" value="1"/>
</dbReference>
<evidence type="ECO:0000256" key="1">
    <source>
        <dbReference type="ARBA" id="ARBA00001966"/>
    </source>
</evidence>
<dbReference type="Proteomes" id="UP001139293">
    <property type="component" value="Unassembled WGS sequence"/>
</dbReference>
<sequence length="292" mass="32637">MGRVATVNQIIPFSCVDGPGSRLVIFMQGCNFNCKNCHNPYTIDMCNSCGDCVATCPANALSLTHDPQGKPKVVWHSDNCTQCDICLATCPRQSSPKTRQYSVEQMLTLIRSQVFFINGITVSGGEATLQLPFIIELFQAIKSSDDLAHLSCMIDSNGYLSTNAWQQVMPYLDGAMIDLKSWQQETHHYITNRDNHRVFASLKLLAEQNKLYEIRLLHIPNVSDFDREIDAVAVYLSQLPASVRVKLNAFQHHGVTGEALNWPTCSEQQMQELAARLTERGVANLILPNVYL</sequence>
<comment type="similarity">
    <text evidence="2">Belongs to the organic radical-activating enzymes family.</text>
</comment>
<comment type="cofactor">
    <cofactor evidence="1">
        <name>[4Fe-4S] cluster</name>
        <dbReference type="ChEBI" id="CHEBI:49883"/>
    </cofactor>
</comment>
<keyword evidence="5" id="KW-0479">Metal-binding</keyword>
<feature type="domain" description="4Fe-4S ferredoxin-type" evidence="9">
    <location>
        <begin position="39"/>
        <end position="66"/>
    </location>
</feature>